<dbReference type="Pfam" id="PF00704">
    <property type="entry name" value="Glyco_hydro_18"/>
    <property type="match status" value="1"/>
</dbReference>
<feature type="domain" description="GH18" evidence="1">
    <location>
        <begin position="11"/>
        <end position="289"/>
    </location>
</feature>
<comment type="caution">
    <text evidence="2">The sequence shown here is derived from an EMBL/GenBank/DDBJ whole genome shotgun (WGS) entry which is preliminary data.</text>
</comment>
<keyword evidence="3" id="KW-1185">Reference proteome</keyword>
<dbReference type="CDD" id="cd06546">
    <property type="entry name" value="GH18_CTS3_chitinase"/>
    <property type="match status" value="1"/>
</dbReference>
<gene>
    <name evidence="2" type="ORF">SI65_04942</name>
</gene>
<evidence type="ECO:0000259" key="1">
    <source>
        <dbReference type="PROSITE" id="PS51910"/>
    </source>
</evidence>
<proteinExistence type="predicted"/>
<organism evidence="2 3">
    <name type="scientific">Aspergillus cristatus</name>
    <name type="common">Chinese Fuzhuan brick tea-fermentation fungus</name>
    <name type="synonym">Eurotium cristatum</name>
    <dbReference type="NCBI Taxonomy" id="573508"/>
    <lineage>
        <taxon>Eukaryota</taxon>
        <taxon>Fungi</taxon>
        <taxon>Dikarya</taxon>
        <taxon>Ascomycota</taxon>
        <taxon>Pezizomycotina</taxon>
        <taxon>Eurotiomycetes</taxon>
        <taxon>Eurotiomycetidae</taxon>
        <taxon>Eurotiales</taxon>
        <taxon>Aspergillaceae</taxon>
        <taxon>Aspergillus</taxon>
        <taxon>Aspergillus subgen. Aspergillus</taxon>
    </lineage>
</organism>
<name>A0A1E3BHU8_ASPCR</name>
<evidence type="ECO:0000313" key="2">
    <source>
        <dbReference type="EMBL" id="ODM19956.1"/>
    </source>
</evidence>
<dbReference type="AlphaFoldDB" id="A0A1E3BHU8"/>
<dbReference type="VEuPathDB" id="FungiDB:SI65_04942"/>
<accession>A0A1E3BHU8</accession>
<protein>
    <recommendedName>
        <fullName evidence="1">GH18 domain-containing protein</fullName>
    </recommendedName>
</protein>
<dbReference type="GO" id="GO:0005576">
    <property type="term" value="C:extracellular region"/>
    <property type="evidence" value="ECO:0007669"/>
    <property type="project" value="TreeGrafter"/>
</dbReference>
<dbReference type="SUPFAM" id="SSF51445">
    <property type="entry name" value="(Trans)glycosidases"/>
    <property type="match status" value="1"/>
</dbReference>
<dbReference type="PROSITE" id="PS51910">
    <property type="entry name" value="GH18_2"/>
    <property type="match status" value="1"/>
</dbReference>
<dbReference type="InterPro" id="IPR001223">
    <property type="entry name" value="Glyco_hydro18_cat"/>
</dbReference>
<dbReference type="STRING" id="573508.A0A1E3BHU8"/>
<dbReference type="InterPro" id="IPR017853">
    <property type="entry name" value="GH"/>
</dbReference>
<evidence type="ECO:0000313" key="3">
    <source>
        <dbReference type="Proteomes" id="UP000094569"/>
    </source>
</evidence>
<dbReference type="PANTHER" id="PTHR45708:SF60">
    <property type="entry name" value="III CHITINASE, PUTATIVE (AFU_ORTHOLOGUE AFUA_5G03850)-RELATED"/>
    <property type="match status" value="1"/>
</dbReference>
<dbReference type="Gene3D" id="3.20.20.80">
    <property type="entry name" value="Glycosidases"/>
    <property type="match status" value="1"/>
</dbReference>
<dbReference type="EMBL" id="JXNT01000004">
    <property type="protein sequence ID" value="ODM19956.1"/>
    <property type="molecule type" value="Genomic_DNA"/>
</dbReference>
<reference evidence="2 3" key="1">
    <citation type="journal article" date="2016" name="BMC Genomics">
        <title>Comparative genomic and transcriptomic analyses of the Fuzhuan brick tea-fermentation fungus Aspergillus cristatus.</title>
        <authorList>
            <person name="Ge Y."/>
            <person name="Wang Y."/>
            <person name="Liu Y."/>
            <person name="Tan Y."/>
            <person name="Ren X."/>
            <person name="Zhang X."/>
            <person name="Hyde K.D."/>
            <person name="Liu Y."/>
            <person name="Liu Z."/>
        </authorList>
    </citation>
    <scope>NUCLEOTIDE SEQUENCE [LARGE SCALE GENOMIC DNA]</scope>
    <source>
        <strain evidence="2 3">GZAAS20.1005</strain>
    </source>
</reference>
<dbReference type="GO" id="GO:0004568">
    <property type="term" value="F:chitinase activity"/>
    <property type="evidence" value="ECO:0007669"/>
    <property type="project" value="TreeGrafter"/>
</dbReference>
<sequence>MPPIPGLQTQRRIVVYHQTICPDGGPVVSMLPLVENNTGITHVILAAFHLNDTPGDITLNDDPPDHPSYNDLWAEVPRMKASGVKIMGLLGGAAQGSFRNLDGSEAQFEQYYQPFLAMIRRHQLDGIDLDVEEHMSLEGVTRLIDRLKSDLGDEFIITLAPVAAALLGIGNLSGFDYQQLDAARGSKISWYNTQFYNGWGPADDPRMYAAIIAQGWSPQRVVFGLLTNPDNGSQGYVPLETVSVILSMLVEQYPNFGGVMGWEYFNSMPGGREKPWTWAAVMAFSMNMKDAVFAARQMVGAGFLANIMRPR</sequence>
<dbReference type="OrthoDB" id="3012298at2759"/>
<dbReference type="GO" id="GO:0005975">
    <property type="term" value="P:carbohydrate metabolic process"/>
    <property type="evidence" value="ECO:0007669"/>
    <property type="project" value="InterPro"/>
</dbReference>
<dbReference type="Proteomes" id="UP000094569">
    <property type="component" value="Unassembled WGS sequence"/>
</dbReference>
<dbReference type="InterPro" id="IPR050542">
    <property type="entry name" value="Glycosyl_Hydrlase18_Chitinase"/>
</dbReference>
<dbReference type="PANTHER" id="PTHR45708">
    <property type="entry name" value="ENDOCHITINASE"/>
    <property type="match status" value="1"/>
</dbReference>